<dbReference type="InterPro" id="IPR042099">
    <property type="entry name" value="ANL_N_sf"/>
</dbReference>
<accession>A0A1M4ZD80</accession>
<dbReference type="Proteomes" id="UP000184501">
    <property type="component" value="Unassembled WGS sequence"/>
</dbReference>
<dbReference type="OrthoDB" id="580775at2"/>
<dbReference type="PANTHER" id="PTHR36932">
    <property type="entry name" value="CAPSULAR POLYSACCHARIDE BIOSYNTHESIS PROTEIN"/>
    <property type="match status" value="1"/>
</dbReference>
<dbReference type="PANTHER" id="PTHR36932:SF1">
    <property type="entry name" value="CAPSULAR POLYSACCHARIDE BIOSYNTHESIS PROTEIN"/>
    <property type="match status" value="1"/>
</dbReference>
<dbReference type="STRING" id="2017.SAMN05444320_102695"/>
<feature type="region of interest" description="Disordered" evidence="1">
    <location>
        <begin position="1"/>
        <end position="21"/>
    </location>
</feature>
<evidence type="ECO:0000256" key="1">
    <source>
        <dbReference type="SAM" id="MobiDB-lite"/>
    </source>
</evidence>
<reference evidence="2 3" key="1">
    <citation type="submission" date="2016-11" db="EMBL/GenBank/DDBJ databases">
        <authorList>
            <person name="Jaros S."/>
            <person name="Januszkiewicz K."/>
            <person name="Wedrychowicz H."/>
        </authorList>
    </citation>
    <scope>NUCLEOTIDE SEQUENCE [LARGE SCALE GENOMIC DNA]</scope>
    <source>
        <strain evidence="2 3">DSM 44523</strain>
    </source>
</reference>
<dbReference type="SUPFAM" id="SSF56801">
    <property type="entry name" value="Acetyl-CoA synthetase-like"/>
    <property type="match status" value="1"/>
</dbReference>
<organism evidence="2 3">
    <name type="scientific">Streptoalloteichus hindustanus</name>
    <dbReference type="NCBI Taxonomy" id="2017"/>
    <lineage>
        <taxon>Bacteria</taxon>
        <taxon>Bacillati</taxon>
        <taxon>Actinomycetota</taxon>
        <taxon>Actinomycetes</taxon>
        <taxon>Pseudonocardiales</taxon>
        <taxon>Pseudonocardiaceae</taxon>
        <taxon>Streptoalloteichus</taxon>
    </lineage>
</organism>
<sequence length="464" mass="51089">MSESERSLKHDVRQAKKEGTAGLRRRQLARLAEMVAHARAHSPYYRELYRGLPDQVTDPTVLPVTNKVKLMDRFDDWVTDRAVTLKQAEAFAASPDLIGRRFHDKYLLATTSGTTGRRGIFLLDDRNMAVHMALSSRGAPTWLSTGDVMRTVLHGARTALLMATNGHFLGYTGAMRAGEESSWRGKVMRVLSVHTPLPELVEQLNRYRPVVLIGYASVVAMLAGEQEAGRLRINPVLVQPAGESLSAKEFERIATTFQAAIGTVYGATECPFMASSCRQGWLHVNSDWVVLEPVDADHRPTPPGEVSHTVLISNLANRVQPILRYDLGDGILMRPDPCPCGSPLPAIKVRGRAGDIVSFPASDGGQVSVPPLAFGTLVDRTPGIELFQIVQTTPISLRVRLRYSHGADPVQVWPAVRDQIRRLLADYRAEHVSVELAEEPPQQSPGGKYRTIIPLSGDQPVQPQ</sequence>
<evidence type="ECO:0000313" key="2">
    <source>
        <dbReference type="EMBL" id="SHF16013.1"/>
    </source>
</evidence>
<name>A0A1M4ZD80_STRHI</name>
<proteinExistence type="predicted"/>
<dbReference type="InterPro" id="IPR053158">
    <property type="entry name" value="CapK_Type1_Caps_Biosynth"/>
</dbReference>
<dbReference type="AlphaFoldDB" id="A0A1M4ZD80"/>
<dbReference type="Gene3D" id="3.40.50.12780">
    <property type="entry name" value="N-terminal domain of ligase-like"/>
    <property type="match status" value="1"/>
</dbReference>
<feature type="compositionally biased region" description="Basic and acidic residues" evidence="1">
    <location>
        <begin position="1"/>
        <end position="19"/>
    </location>
</feature>
<gene>
    <name evidence="2" type="ORF">SAMN05444320_102695</name>
</gene>
<feature type="region of interest" description="Disordered" evidence="1">
    <location>
        <begin position="437"/>
        <end position="464"/>
    </location>
</feature>
<evidence type="ECO:0000313" key="3">
    <source>
        <dbReference type="Proteomes" id="UP000184501"/>
    </source>
</evidence>
<dbReference type="EMBL" id="FQVN01000002">
    <property type="protein sequence ID" value="SHF16013.1"/>
    <property type="molecule type" value="Genomic_DNA"/>
</dbReference>
<protein>
    <submittedName>
        <fullName evidence="2">Putative adenylate-forming enzyme</fullName>
    </submittedName>
</protein>
<keyword evidence="3" id="KW-1185">Reference proteome</keyword>